<evidence type="ECO:0000313" key="3">
    <source>
        <dbReference type="Proteomes" id="UP001500582"/>
    </source>
</evidence>
<comment type="caution">
    <text evidence="2">The sequence shown here is derived from an EMBL/GenBank/DDBJ whole genome shotgun (WGS) entry which is preliminary data.</text>
</comment>
<accession>A0ABP8G9B1</accession>
<feature type="domain" description="Cupin type-2" evidence="1">
    <location>
        <begin position="38"/>
        <end position="100"/>
    </location>
</feature>
<evidence type="ECO:0000313" key="2">
    <source>
        <dbReference type="EMBL" id="GAA4319936.1"/>
    </source>
</evidence>
<dbReference type="InterPro" id="IPR013096">
    <property type="entry name" value="Cupin_2"/>
</dbReference>
<dbReference type="Proteomes" id="UP001500582">
    <property type="component" value="Unassembled WGS sequence"/>
</dbReference>
<gene>
    <name evidence="2" type="ORF">GCM10023149_18930</name>
</gene>
<protein>
    <recommendedName>
        <fullName evidence="1">Cupin type-2 domain-containing protein</fullName>
    </recommendedName>
</protein>
<dbReference type="SUPFAM" id="SSF51182">
    <property type="entry name" value="RmlC-like cupins"/>
    <property type="match status" value="1"/>
</dbReference>
<dbReference type="InterPro" id="IPR014710">
    <property type="entry name" value="RmlC-like_jellyroll"/>
</dbReference>
<reference evidence="3" key="1">
    <citation type="journal article" date="2019" name="Int. J. Syst. Evol. Microbiol.">
        <title>The Global Catalogue of Microorganisms (GCM) 10K type strain sequencing project: providing services to taxonomists for standard genome sequencing and annotation.</title>
        <authorList>
            <consortium name="The Broad Institute Genomics Platform"/>
            <consortium name="The Broad Institute Genome Sequencing Center for Infectious Disease"/>
            <person name="Wu L."/>
            <person name="Ma J."/>
        </authorList>
    </citation>
    <scope>NUCLEOTIDE SEQUENCE [LARGE SCALE GENOMIC DNA]</scope>
    <source>
        <strain evidence="3">JCM 17705</strain>
    </source>
</reference>
<sequence>MAYSGKILKNPVTGQHIKFIQTYNDTQGKLLEMESTYHARSTEPPEHYHPYQSEDFEVLEGELRVRIDGEIRTLKPGDTLHIPPNKVHAMWNDNSTKAVINWQVRPAMQTEYLFETTWGLAADGKVNDKGMPNILQLALTVNKFSDVFRLIKPPYLVQKIGFGVLTPFAYLLGYKPTYKKYID</sequence>
<dbReference type="PANTHER" id="PTHR36440:SF1">
    <property type="entry name" value="PUTATIVE (AFU_ORTHOLOGUE AFUA_8G07350)-RELATED"/>
    <property type="match status" value="1"/>
</dbReference>
<dbReference type="InterPro" id="IPR053146">
    <property type="entry name" value="QDO-like"/>
</dbReference>
<evidence type="ECO:0000259" key="1">
    <source>
        <dbReference type="Pfam" id="PF07883"/>
    </source>
</evidence>
<dbReference type="PANTHER" id="PTHR36440">
    <property type="entry name" value="PUTATIVE (AFU_ORTHOLOGUE AFUA_8G07350)-RELATED"/>
    <property type="match status" value="1"/>
</dbReference>
<organism evidence="2 3">
    <name type="scientific">Mucilaginibacter gynuensis</name>
    <dbReference type="NCBI Taxonomy" id="1302236"/>
    <lineage>
        <taxon>Bacteria</taxon>
        <taxon>Pseudomonadati</taxon>
        <taxon>Bacteroidota</taxon>
        <taxon>Sphingobacteriia</taxon>
        <taxon>Sphingobacteriales</taxon>
        <taxon>Sphingobacteriaceae</taxon>
        <taxon>Mucilaginibacter</taxon>
    </lineage>
</organism>
<dbReference type="InterPro" id="IPR011051">
    <property type="entry name" value="RmlC_Cupin_sf"/>
</dbReference>
<dbReference type="RefSeq" id="WP_345210806.1">
    <property type="nucleotide sequence ID" value="NZ_BAABFT010000004.1"/>
</dbReference>
<keyword evidence="3" id="KW-1185">Reference proteome</keyword>
<name>A0ABP8G9B1_9SPHI</name>
<dbReference type="Gene3D" id="2.60.120.10">
    <property type="entry name" value="Jelly Rolls"/>
    <property type="match status" value="1"/>
</dbReference>
<dbReference type="EMBL" id="BAABFT010000004">
    <property type="protein sequence ID" value="GAA4319936.1"/>
    <property type="molecule type" value="Genomic_DNA"/>
</dbReference>
<dbReference type="Pfam" id="PF07883">
    <property type="entry name" value="Cupin_2"/>
    <property type="match status" value="1"/>
</dbReference>
<proteinExistence type="predicted"/>